<evidence type="ECO:0000256" key="3">
    <source>
        <dbReference type="ARBA" id="ARBA00023274"/>
    </source>
</evidence>
<dbReference type="InterPro" id="IPR002672">
    <property type="entry name" value="Ribosomal_eL28"/>
</dbReference>
<evidence type="ECO:0000313" key="6">
    <source>
        <dbReference type="Proteomes" id="UP000765509"/>
    </source>
</evidence>
<dbReference type="GO" id="GO:0005840">
    <property type="term" value="C:ribosome"/>
    <property type="evidence" value="ECO:0007669"/>
    <property type="project" value="UniProtKB-KW"/>
</dbReference>
<comment type="caution">
    <text evidence="5">The sequence shown here is derived from an EMBL/GenBank/DDBJ whole genome shotgun (WGS) entry which is preliminary data.</text>
</comment>
<gene>
    <name evidence="5" type="ORF">O181_076224</name>
</gene>
<evidence type="ECO:0000256" key="2">
    <source>
        <dbReference type="ARBA" id="ARBA00022980"/>
    </source>
</evidence>
<protein>
    <recommendedName>
        <fullName evidence="4">Ribosomal eL28/Mak16 domain-containing protein</fullName>
    </recommendedName>
</protein>
<accession>A0A9Q3FCI4</accession>
<dbReference type="GO" id="GO:0006412">
    <property type="term" value="P:translation"/>
    <property type="evidence" value="ECO:0007669"/>
    <property type="project" value="InterPro"/>
</dbReference>
<keyword evidence="6" id="KW-1185">Reference proteome</keyword>
<dbReference type="Proteomes" id="UP000765509">
    <property type="component" value="Unassembled WGS sequence"/>
</dbReference>
<name>A0A9Q3FCI4_9BASI</name>
<reference evidence="5" key="1">
    <citation type="submission" date="2021-03" db="EMBL/GenBank/DDBJ databases">
        <title>Draft genome sequence of rust myrtle Austropuccinia psidii MF-1, a brazilian biotype.</title>
        <authorList>
            <person name="Quecine M.C."/>
            <person name="Pachon D.M.R."/>
            <person name="Bonatelli M.L."/>
            <person name="Correr F.H."/>
            <person name="Franceschini L.M."/>
            <person name="Leite T.F."/>
            <person name="Margarido G.R.A."/>
            <person name="Almeida C.A."/>
            <person name="Ferrarezi J.A."/>
            <person name="Labate C.A."/>
        </authorList>
    </citation>
    <scope>NUCLEOTIDE SEQUENCE</scope>
    <source>
        <strain evidence="5">MF-1</strain>
    </source>
</reference>
<feature type="domain" description="Ribosomal eL28/Mak16" evidence="4">
    <location>
        <begin position="66"/>
        <end position="183"/>
    </location>
</feature>
<dbReference type="OrthoDB" id="338850at2759"/>
<evidence type="ECO:0000259" key="4">
    <source>
        <dbReference type="Pfam" id="PF01778"/>
    </source>
</evidence>
<organism evidence="5 6">
    <name type="scientific">Austropuccinia psidii MF-1</name>
    <dbReference type="NCBI Taxonomy" id="1389203"/>
    <lineage>
        <taxon>Eukaryota</taxon>
        <taxon>Fungi</taxon>
        <taxon>Dikarya</taxon>
        <taxon>Basidiomycota</taxon>
        <taxon>Pucciniomycotina</taxon>
        <taxon>Pucciniomycetes</taxon>
        <taxon>Pucciniales</taxon>
        <taxon>Sphaerophragmiaceae</taxon>
        <taxon>Austropuccinia</taxon>
    </lineage>
</organism>
<dbReference type="PANTHER" id="PTHR10544">
    <property type="entry name" value="60S RIBOSOMAL PROTEIN L28"/>
    <property type="match status" value="1"/>
</dbReference>
<sequence>MCKPGGQAAAGFAAATPASDLVRGSLPRRSRLLATPEPHVGRISQRSQRITYRHLQDMDNASSTDLQWFLLRGWNSKVVKRGAAGFTFSSEAGNLKNKHSYKYSGLVQKKPLSISAAPSGGVLLTTRKDSANPRHVQAGRSTIRIKGGMVGTRKAAGKANKLAQKYRADLTKDAIIRATRVAKTNQQKKKSA</sequence>
<dbReference type="EMBL" id="AVOT02041237">
    <property type="protein sequence ID" value="MBW0536509.1"/>
    <property type="molecule type" value="Genomic_DNA"/>
</dbReference>
<comment type="similarity">
    <text evidence="1">Belongs to the eukaryotic ribosomal protein eL28 family.</text>
</comment>
<dbReference type="GO" id="GO:1990904">
    <property type="term" value="C:ribonucleoprotein complex"/>
    <property type="evidence" value="ECO:0007669"/>
    <property type="project" value="UniProtKB-KW"/>
</dbReference>
<keyword evidence="3" id="KW-0687">Ribonucleoprotein</keyword>
<proteinExistence type="inferred from homology"/>
<dbReference type="GO" id="GO:0003735">
    <property type="term" value="F:structural constituent of ribosome"/>
    <property type="evidence" value="ECO:0007669"/>
    <property type="project" value="InterPro"/>
</dbReference>
<evidence type="ECO:0000256" key="1">
    <source>
        <dbReference type="ARBA" id="ARBA00007926"/>
    </source>
</evidence>
<keyword evidence="2" id="KW-0689">Ribosomal protein</keyword>
<evidence type="ECO:0000313" key="5">
    <source>
        <dbReference type="EMBL" id="MBW0536509.1"/>
    </source>
</evidence>
<dbReference type="Pfam" id="PF01778">
    <property type="entry name" value="Ribosomal_L28e"/>
    <property type="match status" value="1"/>
</dbReference>
<dbReference type="AlphaFoldDB" id="A0A9Q3FCI4"/>
<dbReference type="Gene3D" id="3.30.390.110">
    <property type="match status" value="1"/>
</dbReference>
<dbReference type="InterPro" id="IPR029004">
    <property type="entry name" value="Ribosomal_eL28/Mak16"/>
</dbReference>